<dbReference type="AlphaFoldDB" id="A0A0V0S6F9"/>
<organism evidence="1 2">
    <name type="scientific">Trichinella nelsoni</name>
    <dbReference type="NCBI Taxonomy" id="6336"/>
    <lineage>
        <taxon>Eukaryota</taxon>
        <taxon>Metazoa</taxon>
        <taxon>Ecdysozoa</taxon>
        <taxon>Nematoda</taxon>
        <taxon>Enoplea</taxon>
        <taxon>Dorylaimia</taxon>
        <taxon>Trichinellida</taxon>
        <taxon>Trichinellidae</taxon>
        <taxon>Trichinella</taxon>
    </lineage>
</organism>
<evidence type="ECO:0000313" key="1">
    <source>
        <dbReference type="EMBL" id="KRX22336.1"/>
    </source>
</evidence>
<comment type="caution">
    <text evidence="1">The sequence shown here is derived from an EMBL/GenBank/DDBJ whole genome shotgun (WGS) entry which is preliminary data.</text>
</comment>
<sequence length="108" mass="12780">MSTTFEFDDENEKICRWDDFSSMLLEFMKHRASLNLGVWEQHIFQHCSVSNHIDRPLTNENQSNRTNYKAIVHFQVRRHTSWLGFNFAGPIPAGSQLQFPFYSKQVNQ</sequence>
<dbReference type="EMBL" id="JYDL01000032">
    <property type="protein sequence ID" value="KRX22336.1"/>
    <property type="molecule type" value="Genomic_DNA"/>
</dbReference>
<protein>
    <submittedName>
        <fullName evidence="1">Uncharacterized protein</fullName>
    </submittedName>
</protein>
<reference evidence="1 2" key="1">
    <citation type="submission" date="2015-01" db="EMBL/GenBank/DDBJ databases">
        <title>Evolution of Trichinella species and genotypes.</title>
        <authorList>
            <person name="Korhonen P.K."/>
            <person name="Edoardo P."/>
            <person name="Giuseppe L.R."/>
            <person name="Gasser R.B."/>
        </authorList>
    </citation>
    <scope>NUCLEOTIDE SEQUENCE [LARGE SCALE GENOMIC DNA]</scope>
    <source>
        <strain evidence="1">ISS37</strain>
    </source>
</reference>
<dbReference type="Proteomes" id="UP000054630">
    <property type="component" value="Unassembled WGS sequence"/>
</dbReference>
<keyword evidence="2" id="KW-1185">Reference proteome</keyword>
<proteinExistence type="predicted"/>
<accession>A0A0V0S6F9</accession>
<name>A0A0V0S6F9_9BILA</name>
<gene>
    <name evidence="1" type="ORF">T07_4477</name>
</gene>
<evidence type="ECO:0000313" key="2">
    <source>
        <dbReference type="Proteomes" id="UP000054630"/>
    </source>
</evidence>